<dbReference type="EMBL" id="GBRH01172430">
    <property type="protein sequence ID" value="JAE25466.1"/>
    <property type="molecule type" value="Transcribed_RNA"/>
</dbReference>
<name>A0A0A9GSF7_ARUDO</name>
<accession>A0A0A9GSF7</accession>
<sequence>MIFDPPSAPPRFPSLLSLPVSWFDPGRGSSRLRCWVPLEFSLDLMLYQWAIPVRATPGS</sequence>
<evidence type="ECO:0000313" key="1">
    <source>
        <dbReference type="EMBL" id="JAE25466.1"/>
    </source>
</evidence>
<reference evidence="1" key="1">
    <citation type="submission" date="2014-09" db="EMBL/GenBank/DDBJ databases">
        <authorList>
            <person name="Magalhaes I.L.F."/>
            <person name="Oliveira U."/>
            <person name="Santos F.R."/>
            <person name="Vidigal T.H.D.A."/>
            <person name="Brescovit A.D."/>
            <person name="Santos A.J."/>
        </authorList>
    </citation>
    <scope>NUCLEOTIDE SEQUENCE</scope>
    <source>
        <tissue evidence="1">Shoot tissue taken approximately 20 cm above the soil surface</tissue>
    </source>
</reference>
<proteinExistence type="predicted"/>
<protein>
    <submittedName>
        <fullName evidence="1">Uncharacterized protein</fullName>
    </submittedName>
</protein>
<dbReference type="AlphaFoldDB" id="A0A0A9GSF7"/>
<reference evidence="1" key="2">
    <citation type="journal article" date="2015" name="Data Brief">
        <title>Shoot transcriptome of the giant reed, Arundo donax.</title>
        <authorList>
            <person name="Barrero R.A."/>
            <person name="Guerrero F.D."/>
            <person name="Moolhuijzen P."/>
            <person name="Goolsby J.A."/>
            <person name="Tidwell J."/>
            <person name="Bellgard S.E."/>
            <person name="Bellgard M.I."/>
        </authorList>
    </citation>
    <scope>NUCLEOTIDE SEQUENCE</scope>
    <source>
        <tissue evidence="1">Shoot tissue taken approximately 20 cm above the soil surface</tissue>
    </source>
</reference>
<organism evidence="1">
    <name type="scientific">Arundo donax</name>
    <name type="common">Giant reed</name>
    <name type="synonym">Donax arundinaceus</name>
    <dbReference type="NCBI Taxonomy" id="35708"/>
    <lineage>
        <taxon>Eukaryota</taxon>
        <taxon>Viridiplantae</taxon>
        <taxon>Streptophyta</taxon>
        <taxon>Embryophyta</taxon>
        <taxon>Tracheophyta</taxon>
        <taxon>Spermatophyta</taxon>
        <taxon>Magnoliopsida</taxon>
        <taxon>Liliopsida</taxon>
        <taxon>Poales</taxon>
        <taxon>Poaceae</taxon>
        <taxon>PACMAD clade</taxon>
        <taxon>Arundinoideae</taxon>
        <taxon>Arundineae</taxon>
        <taxon>Arundo</taxon>
    </lineage>
</organism>